<evidence type="ECO:0000256" key="1">
    <source>
        <dbReference type="SAM" id="MobiDB-lite"/>
    </source>
</evidence>
<protein>
    <submittedName>
        <fullName evidence="2">Uncharacterized protein</fullName>
    </submittedName>
</protein>
<feature type="compositionally biased region" description="Basic and acidic residues" evidence="1">
    <location>
        <begin position="410"/>
        <end position="420"/>
    </location>
</feature>
<proteinExistence type="predicted"/>
<accession>A0A9P4J1K0</accession>
<feature type="region of interest" description="Disordered" evidence="1">
    <location>
        <begin position="1"/>
        <end position="27"/>
    </location>
</feature>
<name>A0A9P4J1K0_9PEZI</name>
<comment type="caution">
    <text evidence="2">The sequence shown here is derived from an EMBL/GenBank/DDBJ whole genome shotgun (WGS) entry which is preliminary data.</text>
</comment>
<gene>
    <name evidence="2" type="ORF">K461DRAFT_304931</name>
</gene>
<reference evidence="2" key="1">
    <citation type="journal article" date="2020" name="Stud. Mycol.">
        <title>101 Dothideomycetes genomes: a test case for predicting lifestyles and emergence of pathogens.</title>
        <authorList>
            <person name="Haridas S."/>
            <person name="Albert R."/>
            <person name="Binder M."/>
            <person name="Bloem J."/>
            <person name="Labutti K."/>
            <person name="Salamov A."/>
            <person name="Andreopoulos B."/>
            <person name="Baker S."/>
            <person name="Barry K."/>
            <person name="Bills G."/>
            <person name="Bluhm B."/>
            <person name="Cannon C."/>
            <person name="Castanera R."/>
            <person name="Culley D."/>
            <person name="Daum C."/>
            <person name="Ezra D."/>
            <person name="Gonzalez J."/>
            <person name="Henrissat B."/>
            <person name="Kuo A."/>
            <person name="Liang C."/>
            <person name="Lipzen A."/>
            <person name="Lutzoni F."/>
            <person name="Magnuson J."/>
            <person name="Mondo S."/>
            <person name="Nolan M."/>
            <person name="Ohm R."/>
            <person name="Pangilinan J."/>
            <person name="Park H.-J."/>
            <person name="Ramirez L."/>
            <person name="Alfaro M."/>
            <person name="Sun H."/>
            <person name="Tritt A."/>
            <person name="Yoshinaga Y."/>
            <person name="Zwiers L.-H."/>
            <person name="Turgeon B."/>
            <person name="Goodwin S."/>
            <person name="Spatafora J."/>
            <person name="Crous P."/>
            <person name="Grigoriev I."/>
        </authorList>
    </citation>
    <scope>NUCLEOTIDE SEQUENCE</scope>
    <source>
        <strain evidence="2">CBS 260.36</strain>
    </source>
</reference>
<sequence length="521" mass="58690">MTSYPDIRNGALDGYSQQADTPAPTTVTMQQDPDPVLMSSAIDPKQRQQMLQRHLMMLREQYVQEAATAAATASAAQQSSASTSTCSPQARAMQSIPSELVGFHDQEIANAAVPIAQQPPYSCPRSCTCDHGTFRYDHQLLDLAVRNRRRLFHDQQERLTEHQQRQATTPAAASTAKHQNIGPCLTGYGCGQAGTDFELGASHMHQQQLLMLRKQQEVDAAAAAAITALKQHFDSTPTCTVSGQGHKGSLSVLGDYMNQLSGMGAQEKQRHIQSESHQQVIRAIRAKQQKARYIEQLEQHEREQSRFHGPSGMAGQPSAYHTTELANVLERHKLQAQIPHAPLQTKRELHEEASVAAQMDEEIRMMSPRMIVLEWEQQRKTMAQQKEQLELQNEQVQQQGKRIEQLEKHMEQLEQQEKQRQLQQKSLEQQKLERQMRKQRPFLPLPRPEVQLIGPLPYHLRGYNQSTGLYGGLSAIPKHAAQGLNWWDSDCKDSDNDEMSSSRNEKGPDPEKSGMDGWVPV</sequence>
<evidence type="ECO:0000313" key="3">
    <source>
        <dbReference type="Proteomes" id="UP000799439"/>
    </source>
</evidence>
<evidence type="ECO:0000313" key="2">
    <source>
        <dbReference type="EMBL" id="KAF2153788.1"/>
    </source>
</evidence>
<feature type="region of interest" description="Disordered" evidence="1">
    <location>
        <begin position="486"/>
        <end position="521"/>
    </location>
</feature>
<keyword evidence="3" id="KW-1185">Reference proteome</keyword>
<dbReference type="AlphaFoldDB" id="A0A9P4J1K0"/>
<feature type="region of interest" description="Disordered" evidence="1">
    <location>
        <begin position="410"/>
        <end position="435"/>
    </location>
</feature>
<dbReference type="EMBL" id="ML996084">
    <property type="protein sequence ID" value="KAF2153788.1"/>
    <property type="molecule type" value="Genomic_DNA"/>
</dbReference>
<dbReference type="Proteomes" id="UP000799439">
    <property type="component" value="Unassembled WGS sequence"/>
</dbReference>
<organism evidence="2 3">
    <name type="scientific">Myriangium duriaei CBS 260.36</name>
    <dbReference type="NCBI Taxonomy" id="1168546"/>
    <lineage>
        <taxon>Eukaryota</taxon>
        <taxon>Fungi</taxon>
        <taxon>Dikarya</taxon>
        <taxon>Ascomycota</taxon>
        <taxon>Pezizomycotina</taxon>
        <taxon>Dothideomycetes</taxon>
        <taxon>Dothideomycetidae</taxon>
        <taxon>Myriangiales</taxon>
        <taxon>Myriangiaceae</taxon>
        <taxon>Myriangium</taxon>
    </lineage>
</organism>
<feature type="compositionally biased region" description="Basic and acidic residues" evidence="1">
    <location>
        <begin position="503"/>
        <end position="514"/>
    </location>
</feature>
<feature type="compositionally biased region" description="Polar residues" evidence="1">
    <location>
        <begin position="15"/>
        <end position="27"/>
    </location>
</feature>